<name>A0A1J5DQH4_9BACT</name>
<dbReference type="Gene3D" id="1.10.4030.10">
    <property type="entry name" value="Porin chaperone SurA, peptide-binding domain"/>
    <property type="match status" value="1"/>
</dbReference>
<dbReference type="InterPro" id="IPR023058">
    <property type="entry name" value="PPIase_PpiC_CS"/>
</dbReference>
<dbReference type="GO" id="GO:0003755">
    <property type="term" value="F:peptidyl-prolyl cis-trans isomerase activity"/>
    <property type="evidence" value="ECO:0007669"/>
    <property type="project" value="UniProtKB-KW"/>
</dbReference>
<evidence type="ECO:0000256" key="2">
    <source>
        <dbReference type="SAM" id="SignalP"/>
    </source>
</evidence>
<accession>A0A1J5DQH4</accession>
<reference evidence="4 5" key="1">
    <citation type="journal article" date="2016" name="Environ. Microbiol.">
        <title>Genomic resolution of a cold subsurface aquifer community provides metabolic insights for novel microbes adapted to high CO concentrations.</title>
        <authorList>
            <person name="Probst A.J."/>
            <person name="Castelle C.J."/>
            <person name="Singh A."/>
            <person name="Brown C.T."/>
            <person name="Anantharaman K."/>
            <person name="Sharon I."/>
            <person name="Hug L.A."/>
            <person name="Burstein D."/>
            <person name="Emerson J.B."/>
            <person name="Thomas B.C."/>
            <person name="Banfield J.F."/>
        </authorList>
    </citation>
    <scope>NUCLEOTIDE SEQUENCE [LARGE SCALE GENOMIC DNA]</scope>
    <source>
        <strain evidence="4">CG2_30_40_21</strain>
    </source>
</reference>
<proteinExistence type="predicted"/>
<dbReference type="PROSITE" id="PS50198">
    <property type="entry name" value="PPIC_PPIASE_2"/>
    <property type="match status" value="2"/>
</dbReference>
<dbReference type="Proteomes" id="UP000183085">
    <property type="component" value="Unassembled WGS sequence"/>
</dbReference>
<evidence type="ECO:0000313" key="4">
    <source>
        <dbReference type="EMBL" id="OIP38349.1"/>
    </source>
</evidence>
<dbReference type="AlphaFoldDB" id="A0A1J5DQH4"/>
<evidence type="ECO:0000313" key="5">
    <source>
        <dbReference type="Proteomes" id="UP000183085"/>
    </source>
</evidence>
<feature type="domain" description="PpiC" evidence="3">
    <location>
        <begin position="255"/>
        <end position="345"/>
    </location>
</feature>
<dbReference type="SUPFAM" id="SSF54534">
    <property type="entry name" value="FKBP-like"/>
    <property type="match status" value="2"/>
</dbReference>
<dbReference type="EMBL" id="MNYI01000181">
    <property type="protein sequence ID" value="OIP38349.1"/>
    <property type="molecule type" value="Genomic_DNA"/>
</dbReference>
<dbReference type="Gene3D" id="3.10.50.40">
    <property type="match status" value="2"/>
</dbReference>
<sequence>MQKFFVAMVVLSTVLIYENAFAQPATVAVVGSKTITTIQLERVMGTTAINLQSEEARIAMDGLIEDEIIRQEAKTQGIVVDSKQIDQVVNIIKQRFTDEAGLENAMSKKGITLDDLKERGQIVFQRVQLIAKCVMPRVGITQQMFEKFCEDYAVKVHARHILVATEEEAAGLLKQIKEGADFAELASKHSTCPSHARGGDLGFFGHGQMVKEFDEAAFNLTKENPLSGIVKTQFGYHLIQFIDRVSAEKKKVEFIDKMDVRHILVKTEEEANILLKQIKEGVDFAELAGKHSTCPSRERGGDLGFFGRGQMVKEFEDAAFNLTKENPLSGVVKTQFGYHILQFVDNKIATREESIEIDRIKQDLYSQLMGQNFIVAGDGLEIQILKPLEERFIGDNLKATYEKWMQETKKRIGVKVIVK</sequence>
<evidence type="ECO:0000256" key="1">
    <source>
        <dbReference type="PROSITE-ProRule" id="PRU00278"/>
    </source>
</evidence>
<dbReference type="PROSITE" id="PS01096">
    <property type="entry name" value="PPIC_PPIASE_1"/>
    <property type="match status" value="2"/>
</dbReference>
<dbReference type="PANTHER" id="PTHR47245">
    <property type="entry name" value="PEPTIDYLPROLYL ISOMERASE"/>
    <property type="match status" value="1"/>
</dbReference>
<keyword evidence="1" id="KW-0697">Rotamase</keyword>
<feature type="chain" id="PRO_5013289504" description="PpiC domain-containing protein" evidence="2">
    <location>
        <begin position="23"/>
        <end position="419"/>
    </location>
</feature>
<comment type="caution">
    <text evidence="4">The sequence shown here is derived from an EMBL/GenBank/DDBJ whole genome shotgun (WGS) entry which is preliminary data.</text>
</comment>
<feature type="signal peptide" evidence="2">
    <location>
        <begin position="1"/>
        <end position="22"/>
    </location>
</feature>
<dbReference type="InterPro" id="IPR050245">
    <property type="entry name" value="PrsA_foldase"/>
</dbReference>
<evidence type="ECO:0000259" key="3">
    <source>
        <dbReference type="PROSITE" id="PS50198"/>
    </source>
</evidence>
<protein>
    <recommendedName>
        <fullName evidence="3">PpiC domain-containing protein</fullName>
    </recommendedName>
</protein>
<dbReference type="InterPro" id="IPR046357">
    <property type="entry name" value="PPIase_dom_sf"/>
</dbReference>
<feature type="domain" description="PpiC" evidence="3">
    <location>
        <begin position="153"/>
        <end position="243"/>
    </location>
</feature>
<dbReference type="Pfam" id="PF13616">
    <property type="entry name" value="Rotamase_3"/>
    <property type="match status" value="2"/>
</dbReference>
<organism evidence="4 5">
    <name type="scientific">Candidatus Desantisbacteria bacterium CG2_30_40_21</name>
    <dbReference type="NCBI Taxonomy" id="1817895"/>
    <lineage>
        <taxon>Bacteria</taxon>
        <taxon>Candidatus Desantisiibacteriota</taxon>
    </lineage>
</organism>
<keyword evidence="2" id="KW-0732">Signal</keyword>
<dbReference type="InterPro" id="IPR000297">
    <property type="entry name" value="PPIase_PpiC"/>
</dbReference>
<dbReference type="STRING" id="1817895.AUJ95_06900"/>
<gene>
    <name evidence="4" type="ORF">AUJ95_06900</name>
</gene>
<dbReference type="InterPro" id="IPR027304">
    <property type="entry name" value="Trigger_fact/SurA_dom_sf"/>
</dbReference>
<dbReference type="SUPFAM" id="SSF109998">
    <property type="entry name" value="Triger factor/SurA peptide-binding domain-like"/>
    <property type="match status" value="1"/>
</dbReference>
<keyword evidence="1" id="KW-0413">Isomerase</keyword>
<dbReference type="PANTHER" id="PTHR47245:SF2">
    <property type="entry name" value="PEPTIDYL-PROLYL CIS-TRANS ISOMERASE HP_0175-RELATED"/>
    <property type="match status" value="1"/>
</dbReference>